<dbReference type="SMART" id="SM00320">
    <property type="entry name" value="WD40"/>
    <property type="match status" value="3"/>
</dbReference>
<evidence type="ECO:0000313" key="6">
    <source>
        <dbReference type="RefSeq" id="XP_022292625.1"/>
    </source>
</evidence>
<name>A0A8B8AN58_CRAVI</name>
<dbReference type="RefSeq" id="XP_022292624.1">
    <property type="nucleotide sequence ID" value="XM_022436916.1"/>
</dbReference>
<dbReference type="GO" id="GO:1990756">
    <property type="term" value="F:ubiquitin-like ligase-substrate adaptor activity"/>
    <property type="evidence" value="ECO:0007669"/>
    <property type="project" value="TreeGrafter"/>
</dbReference>
<dbReference type="GO" id="GO:0080008">
    <property type="term" value="C:Cul4-RING E3 ubiquitin ligase complex"/>
    <property type="evidence" value="ECO:0007669"/>
    <property type="project" value="TreeGrafter"/>
</dbReference>
<feature type="compositionally biased region" description="Polar residues" evidence="3">
    <location>
        <begin position="564"/>
        <end position="573"/>
    </location>
</feature>
<feature type="region of interest" description="Disordered" evidence="3">
    <location>
        <begin position="557"/>
        <end position="579"/>
    </location>
</feature>
<evidence type="ECO:0000256" key="3">
    <source>
        <dbReference type="SAM" id="MobiDB-lite"/>
    </source>
</evidence>
<feature type="compositionally biased region" description="Low complexity" evidence="3">
    <location>
        <begin position="306"/>
        <end position="318"/>
    </location>
</feature>
<feature type="region of interest" description="Disordered" evidence="3">
    <location>
        <begin position="290"/>
        <end position="403"/>
    </location>
</feature>
<dbReference type="PROSITE" id="PS50294">
    <property type="entry name" value="WD_REPEATS_REGION"/>
    <property type="match status" value="1"/>
</dbReference>
<dbReference type="Pfam" id="PF00400">
    <property type="entry name" value="WD40"/>
    <property type="match status" value="1"/>
</dbReference>
<organism evidence="4 6">
    <name type="scientific">Crassostrea virginica</name>
    <name type="common">Eastern oyster</name>
    <dbReference type="NCBI Taxonomy" id="6565"/>
    <lineage>
        <taxon>Eukaryota</taxon>
        <taxon>Metazoa</taxon>
        <taxon>Spiralia</taxon>
        <taxon>Lophotrochozoa</taxon>
        <taxon>Mollusca</taxon>
        <taxon>Bivalvia</taxon>
        <taxon>Autobranchia</taxon>
        <taxon>Pteriomorphia</taxon>
        <taxon>Ostreida</taxon>
        <taxon>Ostreoidea</taxon>
        <taxon>Ostreidae</taxon>
        <taxon>Crassostrea</taxon>
    </lineage>
</organism>
<dbReference type="GeneID" id="111103567"/>
<dbReference type="AlphaFoldDB" id="A0A8B8AN58"/>
<dbReference type="KEGG" id="cvn:111103567"/>
<feature type="compositionally biased region" description="Low complexity" evidence="3">
    <location>
        <begin position="363"/>
        <end position="376"/>
    </location>
</feature>
<evidence type="ECO:0000256" key="1">
    <source>
        <dbReference type="PROSITE-ProRule" id="PRU00221"/>
    </source>
</evidence>
<sequence>MTKFSLLSYLSNRERGRVKVKSNSSAASDYLEDKGAKPGINQPCELSGKCRATFLMDFSPDGTRVASTHGDHTVRVSNVATGKCLHILRGHPRTPWCIAFHPTSNQILASGCLGGEVRIWDLHGFGTEVWRSKDNFEITSLTFHPTDHVLVFSVTNHMYFWDWSQPEPFVVCKTSYEYEKIRWVKFDPLGQYLYTGIANNTTVRPPSRVSFISGNTSQNTAPNAARTQQLGQVYDSLVECFQASRRDRVLTQADTAQDPQSVSSVQHGASNHPHSPVHEEGLSLARQYASHITESSQRPREAYRGSEIPSGASNSSSSPDTDMDGISSPANPNLTVHPPRGASAENGITGESPASIVSEDGESSQTRSISSGSSRSPQVPGTLIVTETGPDQPSPPFQSLDASSGRVRIVPEAQSVRGMLHDQSHASTTAFTLVPEEEPAEEVISLSELTARCLSGDGNSRHSSSTDCDRPNCPVCGNFDTRHLRRVCESEMYTQLRARRQSLQNSMNNASARSAFSRPYTYNRHSSLVRPEIHSIHDPSQIGEMHEIRRVENPNIGASDVDHATSNANTDVPSNREGDARLTEVGDNIDICASIHENFATITARIEREMNELDRRINNLRNTFNESLRRLQHHRVSFLSLREADVNGRRPSFIVARHTQHAEGASSSRPEDGTHSLDRGQHLLETALRTTQPERVDPRPHSVPRELDSSQHWQSLERHTLHPHYSVSILDNTINRPNDPIQSAINRAIADAFMGRGEPAVATNIINHTYRIQAWDFSRCTIPDLTDTKSNIVVQHCKLHNDASCNVSQDGSLLATFVPSHRGFPDDNILAVYSLEPKTRGQCLFTKSFGPNAISVSISPGNAYVMVGLAAKQLSWVFTPNQLVAQVLRLENRYAGEKSMQHVTDVMHPCDMDIRTHVSVNSARWLPGSGEGIVYGTNRGDLHICRPGTKTSVTGGNSDDRSIRRNLMHMLRMSGEQDVPRINTSTQTPGVRRSAATQTDTEDSV</sequence>
<dbReference type="InterPro" id="IPR015943">
    <property type="entry name" value="WD40/YVTN_repeat-like_dom_sf"/>
</dbReference>
<dbReference type="InterPro" id="IPR001680">
    <property type="entry name" value="WD40_rpt"/>
</dbReference>
<feature type="region of interest" description="Disordered" evidence="3">
    <location>
        <begin position="250"/>
        <end position="278"/>
    </location>
</feature>
<dbReference type="InterPro" id="IPR036322">
    <property type="entry name" value="WD40_repeat_dom_sf"/>
</dbReference>
<feature type="region of interest" description="Disordered" evidence="3">
    <location>
        <begin position="976"/>
        <end position="1005"/>
    </location>
</feature>
<dbReference type="GO" id="GO:0000423">
    <property type="term" value="P:mitophagy"/>
    <property type="evidence" value="ECO:0007669"/>
    <property type="project" value="TreeGrafter"/>
</dbReference>
<dbReference type="PANTHER" id="PTHR22874">
    <property type="entry name" value="ACTIVATING MOLECULE IN BECN1-REGULATED AUTOPHAGY PROTEIN 1"/>
    <property type="match status" value="1"/>
</dbReference>
<evidence type="ECO:0000256" key="2">
    <source>
        <dbReference type="SAM" id="Coils"/>
    </source>
</evidence>
<proteinExistence type="predicted"/>
<evidence type="ECO:0000313" key="4">
    <source>
        <dbReference type="Proteomes" id="UP000694844"/>
    </source>
</evidence>
<gene>
    <name evidence="5 6" type="primary">LOC111103567</name>
</gene>
<keyword evidence="1" id="KW-0853">WD repeat</keyword>
<dbReference type="SUPFAM" id="SSF50978">
    <property type="entry name" value="WD40 repeat-like"/>
    <property type="match status" value="1"/>
</dbReference>
<dbReference type="OrthoDB" id="6363363at2759"/>
<feature type="coiled-coil region" evidence="2">
    <location>
        <begin position="603"/>
        <end position="630"/>
    </location>
</feature>
<protein>
    <submittedName>
        <fullName evidence="5 6">Uncharacterized protein LOC111103567</fullName>
    </submittedName>
</protein>
<dbReference type="RefSeq" id="XP_022292625.1">
    <property type="nucleotide sequence ID" value="XM_022436917.1"/>
</dbReference>
<dbReference type="Gene3D" id="2.130.10.10">
    <property type="entry name" value="YVTN repeat-like/Quinoprotein amine dehydrogenase"/>
    <property type="match status" value="1"/>
</dbReference>
<dbReference type="InterPro" id="IPR052596">
    <property type="entry name" value="AMBRA1_autophagy"/>
</dbReference>
<feature type="compositionally biased region" description="Basic and acidic residues" evidence="3">
    <location>
        <begin position="692"/>
        <end position="706"/>
    </location>
</feature>
<feature type="repeat" description="WD" evidence="1">
    <location>
        <begin position="88"/>
        <end position="122"/>
    </location>
</feature>
<feature type="compositionally biased region" description="Polar residues" evidence="3">
    <location>
        <begin position="982"/>
        <end position="999"/>
    </location>
</feature>
<accession>A0A8B8AN58</accession>
<dbReference type="Proteomes" id="UP000694844">
    <property type="component" value="Chromosome 7"/>
</dbReference>
<dbReference type="PROSITE" id="PS50082">
    <property type="entry name" value="WD_REPEATS_2"/>
    <property type="match status" value="1"/>
</dbReference>
<feature type="region of interest" description="Disordered" evidence="3">
    <location>
        <begin position="687"/>
        <end position="706"/>
    </location>
</feature>
<dbReference type="GO" id="GO:0000045">
    <property type="term" value="P:autophagosome assembly"/>
    <property type="evidence" value="ECO:0007669"/>
    <property type="project" value="TreeGrafter"/>
</dbReference>
<reference evidence="5 6" key="1">
    <citation type="submission" date="2025-04" db="UniProtKB">
        <authorList>
            <consortium name="RefSeq"/>
        </authorList>
    </citation>
    <scope>IDENTIFICATION</scope>
    <source>
        <tissue evidence="5 6">Whole sample</tissue>
    </source>
</reference>
<keyword evidence="2" id="KW-0175">Coiled coil</keyword>
<dbReference type="PANTHER" id="PTHR22874:SF1">
    <property type="entry name" value="ACTIVATING MOLECULE IN BECN1-REGULATED AUTOPHAGY PROTEIN 1"/>
    <property type="match status" value="1"/>
</dbReference>
<evidence type="ECO:0000313" key="5">
    <source>
        <dbReference type="RefSeq" id="XP_022292624.1"/>
    </source>
</evidence>
<feature type="compositionally biased region" description="Polar residues" evidence="3">
    <location>
        <begin position="252"/>
        <end position="273"/>
    </location>
</feature>
<keyword evidence="4" id="KW-1185">Reference proteome</keyword>